<dbReference type="GO" id="GO:0005829">
    <property type="term" value="C:cytosol"/>
    <property type="evidence" value="ECO:0007669"/>
    <property type="project" value="TreeGrafter"/>
</dbReference>
<evidence type="ECO:0000256" key="5">
    <source>
        <dbReference type="ARBA" id="ARBA00022598"/>
    </source>
</evidence>
<dbReference type="GO" id="GO:0005524">
    <property type="term" value="F:ATP binding"/>
    <property type="evidence" value="ECO:0007669"/>
    <property type="project" value="UniProtKB-KW"/>
</dbReference>
<dbReference type="Gene3D" id="1.10.730.10">
    <property type="entry name" value="Isoleucyl-tRNA Synthetase, Domain 1"/>
    <property type="match status" value="1"/>
</dbReference>
<dbReference type="FunFam" id="3.40.50.620:FF:000032">
    <property type="entry name" value="Valine--tRNA ligase"/>
    <property type="match status" value="1"/>
</dbReference>
<accession>A0A2H0TQ34</accession>
<dbReference type="Gene3D" id="1.10.287.380">
    <property type="entry name" value="Valyl-tRNA synthetase, C-terminal domain"/>
    <property type="match status" value="1"/>
</dbReference>
<evidence type="ECO:0000313" key="17">
    <source>
        <dbReference type="Proteomes" id="UP000230154"/>
    </source>
</evidence>
<keyword evidence="9 12" id="KW-0030">Aminoacyl-tRNA synthetase</keyword>
<dbReference type="InterPro" id="IPR001412">
    <property type="entry name" value="aa-tRNA-synth_I_CS"/>
</dbReference>
<evidence type="ECO:0000256" key="11">
    <source>
        <dbReference type="NCBIfam" id="TIGR00422"/>
    </source>
</evidence>
<dbReference type="PANTHER" id="PTHR11946">
    <property type="entry name" value="VALYL-TRNA SYNTHETASES"/>
    <property type="match status" value="1"/>
</dbReference>
<evidence type="ECO:0000256" key="8">
    <source>
        <dbReference type="ARBA" id="ARBA00022917"/>
    </source>
</evidence>
<evidence type="ECO:0000256" key="1">
    <source>
        <dbReference type="ARBA" id="ARBA00004496"/>
    </source>
</evidence>
<dbReference type="Pfam" id="PF08264">
    <property type="entry name" value="Anticodon_1"/>
    <property type="match status" value="1"/>
</dbReference>
<evidence type="ECO:0000256" key="2">
    <source>
        <dbReference type="ARBA" id="ARBA00011245"/>
    </source>
</evidence>
<dbReference type="EMBL" id="PFCB01000024">
    <property type="protein sequence ID" value="PIR74244.1"/>
    <property type="molecule type" value="Genomic_DNA"/>
</dbReference>
<feature type="domain" description="Aminoacyl-tRNA synthetase class Ia" evidence="13">
    <location>
        <begin position="456"/>
        <end position="591"/>
    </location>
</feature>
<evidence type="ECO:0000256" key="6">
    <source>
        <dbReference type="ARBA" id="ARBA00022741"/>
    </source>
</evidence>
<dbReference type="InterPro" id="IPR014729">
    <property type="entry name" value="Rossmann-like_a/b/a_fold"/>
</dbReference>
<dbReference type="Pfam" id="PF00133">
    <property type="entry name" value="tRNA-synt_1"/>
    <property type="match status" value="2"/>
</dbReference>
<dbReference type="GO" id="GO:0004832">
    <property type="term" value="F:valine-tRNA ligase activity"/>
    <property type="evidence" value="ECO:0007669"/>
    <property type="project" value="UniProtKB-UniRule"/>
</dbReference>
<comment type="subunit">
    <text evidence="2">Monomer.</text>
</comment>
<dbReference type="SUPFAM" id="SSF52374">
    <property type="entry name" value="Nucleotidylyl transferase"/>
    <property type="match status" value="1"/>
</dbReference>
<dbReference type="PANTHER" id="PTHR11946:SF93">
    <property type="entry name" value="VALINE--TRNA LIGASE, CHLOROPLASTIC_MITOCHONDRIAL 2"/>
    <property type="match status" value="1"/>
</dbReference>
<comment type="catalytic activity">
    <reaction evidence="10">
        <text>tRNA(Val) + L-valine + ATP = L-valyl-tRNA(Val) + AMP + diphosphate</text>
        <dbReference type="Rhea" id="RHEA:10704"/>
        <dbReference type="Rhea" id="RHEA-COMP:9672"/>
        <dbReference type="Rhea" id="RHEA-COMP:9708"/>
        <dbReference type="ChEBI" id="CHEBI:30616"/>
        <dbReference type="ChEBI" id="CHEBI:33019"/>
        <dbReference type="ChEBI" id="CHEBI:57762"/>
        <dbReference type="ChEBI" id="CHEBI:78442"/>
        <dbReference type="ChEBI" id="CHEBI:78537"/>
        <dbReference type="ChEBI" id="CHEBI:456215"/>
        <dbReference type="EC" id="6.1.1.9"/>
    </reaction>
</comment>
<dbReference type="CDD" id="cd00817">
    <property type="entry name" value="ValRS_core"/>
    <property type="match status" value="1"/>
</dbReference>
<feature type="non-terminal residue" evidence="16">
    <location>
        <position position="895"/>
    </location>
</feature>
<organism evidence="16 17">
    <name type="scientific">Candidatus Magasanikbacteria bacterium CG10_big_fil_rev_8_21_14_0_10_47_10</name>
    <dbReference type="NCBI Taxonomy" id="1974652"/>
    <lineage>
        <taxon>Bacteria</taxon>
        <taxon>Candidatus Magasanikiibacteriota</taxon>
    </lineage>
</organism>
<name>A0A2H0TQ34_9BACT</name>
<evidence type="ECO:0000259" key="15">
    <source>
        <dbReference type="Pfam" id="PF10458"/>
    </source>
</evidence>
<evidence type="ECO:0000256" key="10">
    <source>
        <dbReference type="ARBA" id="ARBA00047552"/>
    </source>
</evidence>
<dbReference type="SUPFAM" id="SSF50677">
    <property type="entry name" value="ValRS/IleRS/LeuRS editing domain"/>
    <property type="match status" value="1"/>
</dbReference>
<dbReference type="Pfam" id="PF10458">
    <property type="entry name" value="Val_tRNA-synt_C"/>
    <property type="match status" value="1"/>
</dbReference>
<dbReference type="AlphaFoldDB" id="A0A2H0TQ34"/>
<keyword evidence="8 12" id="KW-0648">Protein biosynthesis</keyword>
<keyword evidence="4" id="KW-0963">Cytoplasm</keyword>
<comment type="caution">
    <text evidence="16">The sequence shown here is derived from an EMBL/GenBank/DDBJ whole genome shotgun (WGS) entry which is preliminary data.</text>
</comment>
<keyword evidence="6 12" id="KW-0547">Nucleotide-binding</keyword>
<dbReference type="InterPro" id="IPR009080">
    <property type="entry name" value="tRNAsynth_Ia_anticodon-bd"/>
</dbReference>
<dbReference type="NCBIfam" id="NF004349">
    <property type="entry name" value="PRK05729.1"/>
    <property type="match status" value="1"/>
</dbReference>
<evidence type="ECO:0000259" key="13">
    <source>
        <dbReference type="Pfam" id="PF00133"/>
    </source>
</evidence>
<dbReference type="InterPro" id="IPR010978">
    <property type="entry name" value="tRNA-bd_arm"/>
</dbReference>
<dbReference type="InterPro" id="IPR009008">
    <property type="entry name" value="Val/Leu/Ile-tRNA-synth_edit"/>
</dbReference>
<reference evidence="17" key="1">
    <citation type="submission" date="2017-09" db="EMBL/GenBank/DDBJ databases">
        <title>Depth-based differentiation of microbial function through sediment-hosted aquifers and enrichment of novel symbionts in the deep terrestrial subsurface.</title>
        <authorList>
            <person name="Probst A.J."/>
            <person name="Ladd B."/>
            <person name="Jarett J.K."/>
            <person name="Geller-Mcgrath D.E."/>
            <person name="Sieber C.M.K."/>
            <person name="Emerson J.B."/>
            <person name="Anantharaman K."/>
            <person name="Thomas B.C."/>
            <person name="Malmstrom R."/>
            <person name="Stieglmeier M."/>
            <person name="Klingl A."/>
            <person name="Woyke T."/>
            <person name="Ryan C.M."/>
            <person name="Banfield J.F."/>
        </authorList>
    </citation>
    <scope>NUCLEOTIDE SEQUENCE [LARGE SCALE GENOMIC DNA]</scope>
</reference>
<dbReference type="InterPro" id="IPR013155">
    <property type="entry name" value="M/V/L/I-tRNA-synth_anticd-bd"/>
</dbReference>
<dbReference type="NCBIfam" id="TIGR00422">
    <property type="entry name" value="valS"/>
    <property type="match status" value="1"/>
</dbReference>
<dbReference type="CDD" id="cd07962">
    <property type="entry name" value="Anticodon_Ia_Val"/>
    <property type="match status" value="1"/>
</dbReference>
<sequence length="895" mass="102534">MKELPKAYEPQLYENDTYKRWEESGFFNPDVCLEKGVAKADVPAFAMVLPPPNVTGTLHMGHAAMLAIQDVMARYHRMKGEKTVWIPGTDHAAIATQSKVEKILLEEEGKTRHDLGREEFLKRVDAFAQQSHDTIVNQAKKMGASLDWSREAFTLDAARNKAVNTVFSMMYDDGIIYQGDRIVNWDPKMQSNVSDDEIVRVEEKTSFYYFQYGPFVIGTARPETKFGDKYVVMHPDDARYAQYKKGETFDCEWINGPITATIIKDESVDPEFGSGVMTITPWHDTNDFDIAEKHGLDKEQVIDLNGKLLSIAGEFAGMSIEQARPKIIEKLKAKGLVVKVDEEYEHALATNYRGGGVIEPQISKQWFVDVNKQFAMRASNITGIKAGQMVTLKQLMQHVVRENNIQIIPERFEKTYFHWIDNLRDWCISRQIWYGHQVPVWYKGEDIYVGDAPDGDGWTQDPDTLDTWFSSGLWTFSTLGWPDYALRATPGKPGKENDFANYHPTRVLETGYDILFFWVARMILMSTYALGDIPFEKVYLHGLVRDEHGKKMSKTEGNVIDPLDMIAKYGTDATRLSLLIGGTPGNDMKLSEEKIAGFRNFANKLWNISRFMLMNIDEPKLSVLRPEPATDSDRYILWQIDCLIDNTTKRLIQYEFSAAGEELRNFTWGELADYYLEESKIEGNKSEILNYILNTVLKLWHPFMPFVTESIWEKIYGQESLLMVEKWPEVEGDFSDSSGKENNVPVNDAYYYIYLEYRQILKEIRQMKGEYNIRGKAKRVTIVLEEGAENIRDFDRHLLSIGGIEKLEFVSTPPSDQNVAVSTTTKVGSIYLHLDGEVDKEKEKTRLQKEIDTVAPYVVQMEKKLANSEFVDNAPAQVVEAEQQKLTDAKEKLEK</sequence>
<dbReference type="SUPFAM" id="SSF46589">
    <property type="entry name" value="tRNA-binding arm"/>
    <property type="match status" value="1"/>
</dbReference>
<keyword evidence="5 12" id="KW-0436">Ligase</keyword>
<dbReference type="SUPFAM" id="SSF47323">
    <property type="entry name" value="Anticodon-binding domain of a subclass of class I aminoacyl-tRNA synthetases"/>
    <property type="match status" value="1"/>
</dbReference>
<evidence type="ECO:0000256" key="12">
    <source>
        <dbReference type="RuleBase" id="RU363035"/>
    </source>
</evidence>
<dbReference type="InterPro" id="IPR002303">
    <property type="entry name" value="Valyl-tRNA_ligase"/>
</dbReference>
<evidence type="ECO:0000256" key="9">
    <source>
        <dbReference type="ARBA" id="ARBA00023146"/>
    </source>
</evidence>
<dbReference type="InterPro" id="IPR019499">
    <property type="entry name" value="Val-tRNA_synth_tRNA-bd"/>
</dbReference>
<feature type="domain" description="Valyl-tRNA synthetase tRNA-binding arm" evidence="15">
    <location>
        <begin position="841"/>
        <end position="895"/>
    </location>
</feature>
<dbReference type="PRINTS" id="PR00986">
    <property type="entry name" value="TRNASYNTHVAL"/>
</dbReference>
<protein>
    <recommendedName>
        <fullName evidence="3 11">Valine--tRNA ligase</fullName>
        <ecNumber evidence="3 11">6.1.1.9</ecNumber>
    </recommendedName>
</protein>
<dbReference type="EC" id="6.1.1.9" evidence="3 11"/>
<dbReference type="HAMAP" id="MF_02004">
    <property type="entry name" value="Val_tRNA_synth_type1"/>
    <property type="match status" value="1"/>
</dbReference>
<dbReference type="GO" id="GO:0006438">
    <property type="term" value="P:valyl-tRNA aminoacylation"/>
    <property type="evidence" value="ECO:0007669"/>
    <property type="project" value="UniProtKB-UniRule"/>
</dbReference>
<comment type="subcellular location">
    <subcellularLocation>
        <location evidence="1">Cytoplasm</location>
    </subcellularLocation>
</comment>
<evidence type="ECO:0000313" key="16">
    <source>
        <dbReference type="EMBL" id="PIR74244.1"/>
    </source>
</evidence>
<evidence type="ECO:0000259" key="14">
    <source>
        <dbReference type="Pfam" id="PF08264"/>
    </source>
</evidence>
<dbReference type="InterPro" id="IPR033705">
    <property type="entry name" value="Anticodon_Ia_Val"/>
</dbReference>
<dbReference type="Proteomes" id="UP000230154">
    <property type="component" value="Unassembled WGS sequence"/>
</dbReference>
<proteinExistence type="inferred from homology"/>
<dbReference type="PROSITE" id="PS00178">
    <property type="entry name" value="AA_TRNA_LIGASE_I"/>
    <property type="match status" value="1"/>
</dbReference>
<dbReference type="InterPro" id="IPR002300">
    <property type="entry name" value="aa-tRNA-synth_Ia"/>
</dbReference>
<dbReference type="Gene3D" id="3.90.740.10">
    <property type="entry name" value="Valyl/Leucyl/Isoleucyl-tRNA synthetase, editing domain"/>
    <property type="match status" value="1"/>
</dbReference>
<evidence type="ECO:0000256" key="4">
    <source>
        <dbReference type="ARBA" id="ARBA00022490"/>
    </source>
</evidence>
<keyword evidence="7 12" id="KW-0067">ATP-binding</keyword>
<dbReference type="InterPro" id="IPR037118">
    <property type="entry name" value="Val-tRNA_synth_C_sf"/>
</dbReference>
<gene>
    <name evidence="16" type="ORF">COU35_03495</name>
</gene>
<dbReference type="GO" id="GO:0002161">
    <property type="term" value="F:aminoacyl-tRNA deacylase activity"/>
    <property type="evidence" value="ECO:0007669"/>
    <property type="project" value="InterPro"/>
</dbReference>
<evidence type="ECO:0000256" key="7">
    <source>
        <dbReference type="ARBA" id="ARBA00022840"/>
    </source>
</evidence>
<evidence type="ECO:0000256" key="3">
    <source>
        <dbReference type="ARBA" id="ARBA00013169"/>
    </source>
</evidence>
<feature type="domain" description="Methionyl/Valyl/Leucyl/Isoleucyl-tRNA synthetase anticodon-binding" evidence="14">
    <location>
        <begin position="633"/>
        <end position="778"/>
    </location>
</feature>
<comment type="similarity">
    <text evidence="12">Belongs to the class-I aminoacyl-tRNA synthetase family.</text>
</comment>
<feature type="domain" description="Aminoacyl-tRNA synthetase class Ia" evidence="13">
    <location>
        <begin position="17"/>
        <end position="445"/>
    </location>
</feature>
<dbReference type="Gene3D" id="3.40.50.620">
    <property type="entry name" value="HUPs"/>
    <property type="match status" value="2"/>
</dbReference>